<name>F7XKY4_METZD</name>
<dbReference type="HOGENOM" id="CLU_046643_0_0_2"/>
<organism evidence="8 9">
    <name type="scientific">Methanosalsum zhilinae (strain DSM 4017 / NBRC 107636 / OCM 62 / WeN5)</name>
    <name type="common">Methanohalophilus zhilinae</name>
    <dbReference type="NCBI Taxonomy" id="679901"/>
    <lineage>
        <taxon>Archaea</taxon>
        <taxon>Methanobacteriati</taxon>
        <taxon>Methanobacteriota</taxon>
        <taxon>Stenosarchaea group</taxon>
        <taxon>Methanomicrobia</taxon>
        <taxon>Methanosarcinales</taxon>
        <taxon>Methanosarcinaceae</taxon>
        <taxon>Methanosalsum</taxon>
    </lineage>
</organism>
<evidence type="ECO:0000256" key="4">
    <source>
        <dbReference type="ARBA" id="ARBA00022777"/>
    </source>
</evidence>
<dbReference type="PROSITE" id="PS51255">
    <property type="entry name" value="ADPK"/>
    <property type="match status" value="1"/>
</dbReference>
<evidence type="ECO:0000313" key="8">
    <source>
        <dbReference type="EMBL" id="AEH60682.1"/>
    </source>
</evidence>
<dbReference type="GO" id="GO:0008443">
    <property type="term" value="F:phosphofructokinase activity"/>
    <property type="evidence" value="ECO:0007669"/>
    <property type="project" value="InterPro"/>
</dbReference>
<keyword evidence="4 7" id="KW-0418">Kinase</keyword>
<dbReference type="Pfam" id="PF04587">
    <property type="entry name" value="ADP_PFK_GK"/>
    <property type="match status" value="1"/>
</dbReference>
<comment type="function">
    <text evidence="7">Catalyzes the phosphorylation of fructose 6-phosphate to fructose 1,6-bisphosphate using ADP as the phosphate donor.</text>
</comment>
<dbReference type="InterPro" id="IPR007666">
    <property type="entry name" value="ADP_PFK/GK"/>
</dbReference>
<dbReference type="InterPro" id="IPR011790">
    <property type="entry name" value="ADP_PFK_arc"/>
</dbReference>
<proteinExistence type="inferred from homology"/>
<feature type="binding site" evidence="7">
    <location>
        <position position="313"/>
    </location>
    <ligand>
        <name>Mg(2+)</name>
        <dbReference type="ChEBI" id="CHEBI:18420"/>
    </ligand>
</feature>
<evidence type="ECO:0000256" key="2">
    <source>
        <dbReference type="ARBA" id="ARBA00022679"/>
    </source>
</evidence>
<dbReference type="STRING" id="679901.Mzhil_0820"/>
<dbReference type="Gene3D" id="3.40.1190.20">
    <property type="match status" value="1"/>
</dbReference>
<keyword evidence="3 7" id="KW-0479">Metal-binding</keyword>
<comment type="subcellular location">
    <subcellularLocation>
        <location evidence="7">Cytoplasm</location>
    </subcellularLocation>
</comment>
<dbReference type="PIRSF" id="PIRSF015883">
    <property type="entry name" value="ADP-Pfk_glckin"/>
    <property type="match status" value="1"/>
</dbReference>
<dbReference type="Gene3D" id="3.30.1110.20">
    <property type="match status" value="1"/>
</dbReference>
<comment type="pathway">
    <text evidence="7">Carbohydrate degradation; glycolysis.</text>
</comment>
<feature type="binding site" evidence="7">
    <location>
        <position position="282"/>
    </location>
    <ligand>
        <name>Mg(2+)</name>
        <dbReference type="ChEBI" id="CHEBI:18420"/>
    </ligand>
</feature>
<keyword evidence="2 7" id="KW-0808">Transferase</keyword>
<evidence type="ECO:0000256" key="6">
    <source>
        <dbReference type="ARBA" id="ARBA00023152"/>
    </source>
</evidence>
<dbReference type="OrthoDB" id="85200at2157"/>
<comment type="cofactor">
    <cofactor evidence="7">
        <name>Mg(2+)</name>
        <dbReference type="ChEBI" id="CHEBI:18420"/>
    </cofactor>
    <text evidence="7">Binds 1 Mg(2+) ion per subunit.</text>
</comment>
<dbReference type="InterPro" id="IPR029056">
    <property type="entry name" value="Ribokinase-like"/>
</dbReference>
<dbReference type="GeneID" id="10822441"/>
<accession>F7XKY4</accession>
<dbReference type="RefSeq" id="WP_013898121.1">
    <property type="nucleotide sequence ID" value="NC_015676.1"/>
</dbReference>
<dbReference type="GO" id="GO:0006096">
    <property type="term" value="P:glycolytic process"/>
    <property type="evidence" value="ECO:0007669"/>
    <property type="project" value="UniProtKB-UniRule"/>
</dbReference>
<dbReference type="PANTHER" id="PTHR21208">
    <property type="entry name" value="ADP-DEPENDENT GLUCOKINASE"/>
    <property type="match status" value="1"/>
</dbReference>
<comment type="similarity">
    <text evidence="7">Belongs to the carbohydrate kinase PfkC family.</text>
</comment>
<evidence type="ECO:0000256" key="5">
    <source>
        <dbReference type="ARBA" id="ARBA00022842"/>
    </source>
</evidence>
<sequence length="495" mass="56247">MDISEWEQQHNDTYFEMKDDLKKVRGVFVAYNCNIDAIRHIDENDINKLLELVDEKKVKSRLMEYPRQIDSPEDFVARLIISMRDGKAAEVPTYTLDIHEWLSENLGSDVSRMGGQAGIISNLLANMEIKNIIAYVPWLAKEQAEYFVDKENMLHPVIVDGKLELVHPKNAYSSDNEPKVNWIIEFSKDIDFEFSGEKIRVPRDNRLIVSSRPPWIRIDMDQEIYEHLQEVYRGIDGAILAGYQMIKETDEDGNTYDHYVEKSVKLIKKLKEVNPSIRIHVEFTSIQNRLIRRVILKQIVQEHVHSLGLDTVEVANALNVLGYEELAYAVIKKDERAIDALYEGSVILLHELKLERVHVHSLGYYICVISKNSPATPEDHKKSLLFSSTVAAARALVGDISKLDDCDAGLDVPVWEQGYNKFETLESHLIQRGIGTLKDLEDGCVCTPTHDVIIIPTKVVEKPAATVGIGDTISAAAFVSMLSRIQKNNLAKVRV</sequence>
<dbReference type="NCBIfam" id="TIGR02045">
    <property type="entry name" value="P_fruct_ADP"/>
    <property type="match status" value="1"/>
</dbReference>
<dbReference type="UniPathway" id="UPA00109"/>
<keyword evidence="9" id="KW-1185">Reference proteome</keyword>
<dbReference type="AlphaFoldDB" id="F7XKY4"/>
<dbReference type="Proteomes" id="UP000006622">
    <property type="component" value="Chromosome"/>
</dbReference>
<dbReference type="HAMAP" id="MF_00561">
    <property type="entry name" value="ADP_PFKinase"/>
    <property type="match status" value="1"/>
</dbReference>
<dbReference type="PANTHER" id="PTHR21208:SF1">
    <property type="entry name" value="ADP-DEPENDENT GLUCOKINASE"/>
    <property type="match status" value="1"/>
</dbReference>
<evidence type="ECO:0000313" key="9">
    <source>
        <dbReference type="Proteomes" id="UP000006622"/>
    </source>
</evidence>
<dbReference type="SUPFAM" id="SSF53613">
    <property type="entry name" value="Ribokinase-like"/>
    <property type="match status" value="1"/>
</dbReference>
<reference evidence="8" key="1">
    <citation type="submission" date="2010-07" db="EMBL/GenBank/DDBJ databases">
        <title>The complete genome of Methanosalsum zhilinae DSM 4017.</title>
        <authorList>
            <consortium name="US DOE Joint Genome Institute (JGI-PGF)"/>
            <person name="Lucas S."/>
            <person name="Copeland A."/>
            <person name="Lapidus A."/>
            <person name="Glavina del Rio T."/>
            <person name="Dalin E."/>
            <person name="Tice H."/>
            <person name="Bruce D."/>
            <person name="Goodwin L."/>
            <person name="Pitluck S."/>
            <person name="Kyrpides N."/>
            <person name="Mavromatis K."/>
            <person name="Ovchinnikova G."/>
            <person name="Daligault H."/>
            <person name="Detter J.C."/>
            <person name="Han C."/>
            <person name="Tapia R."/>
            <person name="Larimer F."/>
            <person name="Land M."/>
            <person name="Hauser L."/>
            <person name="Markowitz V."/>
            <person name="Cheng J.-F."/>
            <person name="Hugenholtz P."/>
            <person name="Woyke T."/>
            <person name="Wu D."/>
            <person name="Spring S."/>
            <person name="Schueler E."/>
            <person name="Brambilla E."/>
            <person name="Klenk H.-P."/>
            <person name="Eisen J.A."/>
        </authorList>
    </citation>
    <scope>NUCLEOTIDE SEQUENCE</scope>
    <source>
        <strain evidence="8">DSM 4017</strain>
    </source>
</reference>
<dbReference type="EMBL" id="CP002101">
    <property type="protein sequence ID" value="AEH60682.1"/>
    <property type="molecule type" value="Genomic_DNA"/>
</dbReference>
<dbReference type="InterPro" id="IPR015990">
    <property type="entry name" value="ADP_PFK/GK_arc"/>
</dbReference>
<dbReference type="GO" id="GO:0043844">
    <property type="term" value="F:ADP-specific phosphofructokinase activity"/>
    <property type="evidence" value="ECO:0007669"/>
    <property type="project" value="UniProtKB-EC"/>
</dbReference>
<gene>
    <name evidence="7" type="primary">pfkC</name>
    <name evidence="8" type="ordered locus">Mzhil_0820</name>
</gene>
<dbReference type="KEGG" id="mzh:Mzhil_0820"/>
<evidence type="ECO:0000256" key="1">
    <source>
        <dbReference type="ARBA" id="ARBA00022490"/>
    </source>
</evidence>
<comment type="catalytic activity">
    <reaction evidence="7">
        <text>beta-D-fructose 6-phosphate + ADP = beta-D-fructose 1,6-bisphosphate + AMP + H(+)</text>
        <dbReference type="Rhea" id="RHEA:20105"/>
        <dbReference type="ChEBI" id="CHEBI:15378"/>
        <dbReference type="ChEBI" id="CHEBI:32966"/>
        <dbReference type="ChEBI" id="CHEBI:57634"/>
        <dbReference type="ChEBI" id="CHEBI:456215"/>
        <dbReference type="ChEBI" id="CHEBI:456216"/>
        <dbReference type="EC" id="2.7.1.146"/>
    </reaction>
</comment>
<dbReference type="GO" id="GO:0005737">
    <property type="term" value="C:cytoplasm"/>
    <property type="evidence" value="ECO:0007669"/>
    <property type="project" value="UniProtKB-SubCell"/>
</dbReference>
<dbReference type="GO" id="GO:0006000">
    <property type="term" value="P:fructose metabolic process"/>
    <property type="evidence" value="ECO:0007669"/>
    <property type="project" value="InterPro"/>
</dbReference>
<evidence type="ECO:0000256" key="7">
    <source>
        <dbReference type="HAMAP-Rule" id="MF_00561"/>
    </source>
</evidence>
<protein>
    <recommendedName>
        <fullName evidence="7">ADP-specific phosphofructokinase</fullName>
        <ecNumber evidence="7">2.7.1.146</ecNumber>
    </recommendedName>
    <alternativeName>
        <fullName evidence="7">ADP-dependent phosphofructokinase</fullName>
        <shortName evidence="7">ADP-Pfk</shortName>
    </alternativeName>
</protein>
<keyword evidence="5 7" id="KW-0460">Magnesium</keyword>
<keyword evidence="6 7" id="KW-0324">Glycolysis</keyword>
<evidence type="ECO:0000256" key="3">
    <source>
        <dbReference type="ARBA" id="ARBA00022723"/>
    </source>
</evidence>
<dbReference type="EC" id="2.7.1.146" evidence="7"/>
<keyword evidence="1 7" id="KW-0963">Cytoplasm</keyword>
<feature type="active site" description="Proton acceptor" evidence="7">
    <location>
        <position position="471"/>
    </location>
</feature>
<dbReference type="GO" id="GO:0000287">
    <property type="term" value="F:magnesium ion binding"/>
    <property type="evidence" value="ECO:0007669"/>
    <property type="project" value="InterPro"/>
</dbReference>
<feature type="binding site" evidence="7">
    <location>
        <position position="471"/>
    </location>
    <ligand>
        <name>Mg(2+)</name>
        <dbReference type="ChEBI" id="CHEBI:18420"/>
    </ligand>
</feature>